<dbReference type="GeneID" id="66134048"/>
<dbReference type="Pfam" id="PF13197">
    <property type="entry name" value="DUF4013"/>
    <property type="match status" value="1"/>
</dbReference>
<sequence length="248" mass="28298">MILEIFKDSFEYSFKDPESILKLGVLSIFSVFIIPIFFVTGYSYRITDIGIKGTINGNDPLPEYKNWSNMFIQGLKVAIVRFVYLLPGIILFLIFHERDHIFNDATNISLLGPYIGILALTIIVWLIFYLFSIVAIPNMINEGSLKSAFNIKKLIKIIKSIGFFRYVKFYLGCIVLIVGILGTLLILISLIGLSIAFLIKFMGTFAFYITSIFIIGIFVIIAIMFLLPFFLTFESRAIGLIYNMRELE</sequence>
<name>A0A843AFB2_METAZ</name>
<dbReference type="Proteomes" id="UP000658733">
    <property type="component" value="Unassembled WGS sequence"/>
</dbReference>
<gene>
    <name evidence="1" type="ORF">ISP01_00105</name>
</gene>
<organism evidence="1 2">
    <name type="scientific">Methanobrevibacter arboriphilus</name>
    <dbReference type="NCBI Taxonomy" id="39441"/>
    <lineage>
        <taxon>Archaea</taxon>
        <taxon>Methanobacteriati</taxon>
        <taxon>Methanobacteriota</taxon>
        <taxon>Methanomada group</taxon>
        <taxon>Methanobacteria</taxon>
        <taxon>Methanobacteriales</taxon>
        <taxon>Methanobacteriaceae</taxon>
        <taxon>Methanobrevibacter</taxon>
    </lineage>
</organism>
<comment type="caution">
    <text evidence="1">The sequence shown here is derived from an EMBL/GenBank/DDBJ whole genome shotgun (WGS) entry which is preliminary data.</text>
</comment>
<evidence type="ECO:0000313" key="2">
    <source>
        <dbReference type="Proteomes" id="UP000658733"/>
    </source>
</evidence>
<accession>A0A843AFB2</accession>
<dbReference type="InterPro" id="IPR025098">
    <property type="entry name" value="DUF4013"/>
</dbReference>
<protein>
    <submittedName>
        <fullName evidence="1">DUF4013 domain-containing protein</fullName>
    </submittedName>
</protein>
<dbReference type="RefSeq" id="WP_054835757.1">
    <property type="nucleotide sequence ID" value="NZ_AP019779.1"/>
</dbReference>
<dbReference type="EMBL" id="JADIIN010000002">
    <property type="protein sequence ID" value="MBF4467786.1"/>
    <property type="molecule type" value="Genomic_DNA"/>
</dbReference>
<dbReference type="AlphaFoldDB" id="A0A843AFB2"/>
<reference evidence="1" key="1">
    <citation type="submission" date="2020-10" db="EMBL/GenBank/DDBJ databases">
        <title>Dehalococcoides mccartyi of a TCE/Cr reducing biochatode.</title>
        <authorList>
            <person name="Matturro B."/>
        </authorList>
    </citation>
    <scope>NUCLEOTIDE SEQUENCE</scope>
    <source>
        <strain evidence="1">Bin4</strain>
    </source>
</reference>
<evidence type="ECO:0000313" key="1">
    <source>
        <dbReference type="EMBL" id="MBF4467786.1"/>
    </source>
</evidence>
<proteinExistence type="predicted"/>